<comment type="caution">
    <text evidence="3">The sequence shown here is derived from an EMBL/GenBank/DDBJ whole genome shotgun (WGS) entry which is preliminary data.</text>
</comment>
<evidence type="ECO:0000313" key="4">
    <source>
        <dbReference type="Proteomes" id="UP001295423"/>
    </source>
</evidence>
<feature type="transmembrane region" description="Helical" evidence="2">
    <location>
        <begin position="182"/>
        <end position="202"/>
    </location>
</feature>
<feature type="region of interest" description="Disordered" evidence="1">
    <location>
        <begin position="233"/>
        <end position="314"/>
    </location>
</feature>
<accession>A0AAD2G8W1</accession>
<reference evidence="3" key="1">
    <citation type="submission" date="2023-08" db="EMBL/GenBank/DDBJ databases">
        <authorList>
            <person name="Audoor S."/>
            <person name="Bilcke G."/>
        </authorList>
    </citation>
    <scope>NUCLEOTIDE SEQUENCE</scope>
</reference>
<dbReference type="EMBL" id="CAKOGP040002247">
    <property type="protein sequence ID" value="CAJ1966050.1"/>
    <property type="molecule type" value="Genomic_DNA"/>
</dbReference>
<feature type="transmembrane region" description="Helical" evidence="2">
    <location>
        <begin position="21"/>
        <end position="41"/>
    </location>
</feature>
<dbReference type="Proteomes" id="UP001295423">
    <property type="component" value="Unassembled WGS sequence"/>
</dbReference>
<feature type="compositionally biased region" description="Polar residues" evidence="1">
    <location>
        <begin position="257"/>
        <end position="275"/>
    </location>
</feature>
<evidence type="ECO:0000256" key="2">
    <source>
        <dbReference type="SAM" id="Phobius"/>
    </source>
</evidence>
<protein>
    <submittedName>
        <fullName evidence="3">Uncharacterized protein</fullName>
    </submittedName>
</protein>
<name>A0AAD2G8W1_9STRA</name>
<gene>
    <name evidence="3" type="ORF">CYCCA115_LOCUS21634</name>
</gene>
<keyword evidence="2" id="KW-0812">Transmembrane</keyword>
<feature type="transmembrane region" description="Helical" evidence="2">
    <location>
        <begin position="142"/>
        <end position="162"/>
    </location>
</feature>
<evidence type="ECO:0000313" key="3">
    <source>
        <dbReference type="EMBL" id="CAJ1966050.1"/>
    </source>
</evidence>
<keyword evidence="2" id="KW-1133">Transmembrane helix</keyword>
<sequence length="314" mass="35221">MGFFYKLKQEFRFSCQEPLTYPYGCIYTSIAQFLLLVAWSLSLVTIYNCYFINARPIPEEDEPTLNFLGYGLMNREGGGADNNVFSKCGRYSDFQADQHIDAAWGFATAFNWMAMLIGGMIVLILMTTCCLTFHNNYIFKRLAGVVAVCFILQILVFCAYGNSLLCGGEDPLEYICEWGSGSGLNLGACVFWLLAAFMIFLWPVEDDPEEPADPEVPAKPERKLKLPMLTMGEPKAKPKEDLPQLTNGPSPRKSKLPQLTNGQSPRKSNNLQLTNGEDKPKRPSTLKITNGEQTFKVPQGNRKSNGRRSNRNMS</sequence>
<proteinExistence type="predicted"/>
<keyword evidence="2" id="KW-0472">Membrane</keyword>
<feature type="transmembrane region" description="Helical" evidence="2">
    <location>
        <begin position="112"/>
        <end position="133"/>
    </location>
</feature>
<organism evidence="3 4">
    <name type="scientific">Cylindrotheca closterium</name>
    <dbReference type="NCBI Taxonomy" id="2856"/>
    <lineage>
        <taxon>Eukaryota</taxon>
        <taxon>Sar</taxon>
        <taxon>Stramenopiles</taxon>
        <taxon>Ochrophyta</taxon>
        <taxon>Bacillariophyta</taxon>
        <taxon>Bacillariophyceae</taxon>
        <taxon>Bacillariophycidae</taxon>
        <taxon>Bacillariales</taxon>
        <taxon>Bacillariaceae</taxon>
        <taxon>Cylindrotheca</taxon>
    </lineage>
</organism>
<dbReference type="AlphaFoldDB" id="A0AAD2G8W1"/>
<feature type="compositionally biased region" description="Basic residues" evidence="1">
    <location>
        <begin position="304"/>
        <end position="314"/>
    </location>
</feature>
<keyword evidence="4" id="KW-1185">Reference proteome</keyword>
<evidence type="ECO:0000256" key="1">
    <source>
        <dbReference type="SAM" id="MobiDB-lite"/>
    </source>
</evidence>